<reference evidence="2 3" key="1">
    <citation type="submission" date="2019-02" db="EMBL/GenBank/DDBJ databases">
        <title>Pedobacter sp. RP-3-11 sp. nov., isolated from Arctic soil.</title>
        <authorList>
            <person name="Dahal R.H."/>
        </authorList>
    </citation>
    <scope>NUCLEOTIDE SEQUENCE [LARGE SCALE GENOMIC DNA]</scope>
    <source>
        <strain evidence="2 3">RP-3-11</strain>
    </source>
</reference>
<comment type="caution">
    <text evidence="2">The sequence shown here is derived from an EMBL/GenBank/DDBJ whole genome shotgun (WGS) entry which is preliminary data.</text>
</comment>
<dbReference type="Proteomes" id="UP000291485">
    <property type="component" value="Unassembled WGS sequence"/>
</dbReference>
<evidence type="ECO:0000313" key="2">
    <source>
        <dbReference type="EMBL" id="TCD08485.1"/>
    </source>
</evidence>
<dbReference type="SUPFAM" id="SSF81606">
    <property type="entry name" value="PP2C-like"/>
    <property type="match status" value="1"/>
</dbReference>
<dbReference type="OrthoDB" id="963478at2"/>
<gene>
    <name evidence="2" type="ORF">EZ449_11615</name>
</gene>
<dbReference type="Pfam" id="PF13672">
    <property type="entry name" value="PP2C_2"/>
    <property type="match status" value="1"/>
</dbReference>
<dbReference type="AlphaFoldDB" id="A0A4R0P0N7"/>
<accession>A0A4R0P0N7</accession>
<evidence type="ECO:0000259" key="1">
    <source>
        <dbReference type="Pfam" id="PF13672"/>
    </source>
</evidence>
<feature type="domain" description="PPM-type phosphatase" evidence="1">
    <location>
        <begin position="200"/>
        <end position="439"/>
    </location>
</feature>
<dbReference type="InterPro" id="IPR036457">
    <property type="entry name" value="PPM-type-like_dom_sf"/>
</dbReference>
<proteinExistence type="predicted"/>
<name>A0A4R0P0N7_9SPHI</name>
<sequence length="476" mass="54462">MFETKQYIESLLHENNINVLSIREKLFEEYVNEEFNIEAVKQIKEKQKIMMDKWLLKNKIEDILAKQIIIPNATVGKPYQAILDFNQPDLQDISGIEFENLAQYGLNFNSELKIIEGNPSHSGDFKVKMKFSVLGEEENTEPHEKWLSLVINANPKSLWKNIASDEGRDEDWKAKNFWKADNVSDFQPIGDKNIVVASKRGRSHANVGSFRDDDFGFKHYKDNGWSVVCVADGAGSAKLARQGSKIACDAVIEYFAENFNDENLIAFDELLLDHHHKKGVDTQKKISHFVYYNLSKAAFYAHHKIEEFATKAESSLKDFHSTLIFALFKKYDFGYAILTFGVGDCPIGLLNKDLTNIKLMNWLDVGEFGGGTRFITMPEIFSSDKFSTRLGFTLIEDFSYLMLMTDGIYDAKFVVEANLEKLEKWKDFVEDLQGNNEDKVAVSIDSSNDEIANQLSTWMDFWSSGNHDDRTLAIIF</sequence>
<dbReference type="InterPro" id="IPR001932">
    <property type="entry name" value="PPM-type_phosphatase-like_dom"/>
</dbReference>
<dbReference type="RefSeq" id="WP_131558857.1">
    <property type="nucleotide sequence ID" value="NZ_SJSN01000008.1"/>
</dbReference>
<protein>
    <submittedName>
        <fullName evidence="2">Protein phosphatase 2C domain-containing protein</fullName>
    </submittedName>
</protein>
<organism evidence="2 3">
    <name type="scientific">Pedobacter frigidisoli</name>
    <dbReference type="NCBI Taxonomy" id="2530455"/>
    <lineage>
        <taxon>Bacteria</taxon>
        <taxon>Pseudomonadati</taxon>
        <taxon>Bacteroidota</taxon>
        <taxon>Sphingobacteriia</taxon>
        <taxon>Sphingobacteriales</taxon>
        <taxon>Sphingobacteriaceae</taxon>
        <taxon>Pedobacter</taxon>
    </lineage>
</organism>
<dbReference type="Gene3D" id="3.60.40.10">
    <property type="entry name" value="PPM-type phosphatase domain"/>
    <property type="match status" value="1"/>
</dbReference>
<evidence type="ECO:0000313" key="3">
    <source>
        <dbReference type="Proteomes" id="UP000291485"/>
    </source>
</evidence>
<dbReference type="EMBL" id="SJSN01000008">
    <property type="protein sequence ID" value="TCD08485.1"/>
    <property type="molecule type" value="Genomic_DNA"/>
</dbReference>
<keyword evidence="3" id="KW-1185">Reference proteome</keyword>